<gene>
    <name evidence="1" type="ORF">S12H4_58684</name>
</gene>
<evidence type="ECO:0008006" key="2">
    <source>
        <dbReference type="Google" id="ProtNLM"/>
    </source>
</evidence>
<reference evidence="1" key="1">
    <citation type="journal article" date="2014" name="Front. Microbiol.">
        <title>High frequency of phylogenetically diverse reductive dehalogenase-homologous genes in deep subseafloor sedimentary metagenomes.</title>
        <authorList>
            <person name="Kawai M."/>
            <person name="Futagami T."/>
            <person name="Toyoda A."/>
            <person name="Takaki Y."/>
            <person name="Nishi S."/>
            <person name="Hori S."/>
            <person name="Arai W."/>
            <person name="Tsubouchi T."/>
            <person name="Morono Y."/>
            <person name="Uchiyama I."/>
            <person name="Ito T."/>
            <person name="Fujiyama A."/>
            <person name="Inagaki F."/>
            <person name="Takami H."/>
        </authorList>
    </citation>
    <scope>NUCLEOTIDE SEQUENCE</scope>
    <source>
        <strain evidence="1">Expedition CK06-06</strain>
    </source>
</reference>
<comment type="caution">
    <text evidence="1">The sequence shown here is derived from an EMBL/GenBank/DDBJ whole genome shotgun (WGS) entry which is preliminary data.</text>
</comment>
<protein>
    <recommendedName>
        <fullName evidence="2">SAM-dependent methyltransferase</fullName>
    </recommendedName>
</protein>
<name>X1VTZ8_9ZZZZ</name>
<dbReference type="AlphaFoldDB" id="X1VTZ8"/>
<accession>X1VTZ8</accession>
<organism evidence="1">
    <name type="scientific">marine sediment metagenome</name>
    <dbReference type="NCBI Taxonomy" id="412755"/>
    <lineage>
        <taxon>unclassified sequences</taxon>
        <taxon>metagenomes</taxon>
        <taxon>ecological metagenomes</taxon>
    </lineage>
</organism>
<proteinExistence type="predicted"/>
<feature type="non-terminal residue" evidence="1">
    <location>
        <position position="1"/>
    </location>
</feature>
<dbReference type="EMBL" id="BARW01038175">
    <property type="protein sequence ID" value="GAJ20981.1"/>
    <property type="molecule type" value="Genomic_DNA"/>
</dbReference>
<evidence type="ECO:0000313" key="1">
    <source>
        <dbReference type="EMBL" id="GAJ20981.1"/>
    </source>
</evidence>
<sequence>DWTWPLGKIVTSLIEDGLKIEFLHEYDRLFYKGFPDMVKDKEGWWFLPKYKGMLPLTFTLRAKKV</sequence>